<gene>
    <name evidence="1" type="ORF">DBX24_06470</name>
</gene>
<dbReference type="KEGG" id="bcad:DBX24_06470"/>
<proteinExistence type="predicted"/>
<reference evidence="1 2" key="1">
    <citation type="submission" date="2018-04" db="EMBL/GenBank/DDBJ databases">
        <title>Characteristic and Complete Genome Sequencing of A Novel Member of Infective Endocarditis Causative Bacteria: Bergeyella cardium QL-PH.</title>
        <authorList>
            <person name="Pan H."/>
            <person name="Sun E."/>
            <person name="Zhang Y."/>
        </authorList>
    </citation>
    <scope>NUCLEOTIDE SEQUENCE [LARGE SCALE GENOMIC DNA]</scope>
    <source>
        <strain evidence="1 2">HPQL</strain>
    </source>
</reference>
<evidence type="ECO:0000313" key="1">
    <source>
        <dbReference type="EMBL" id="QHN65550.1"/>
    </source>
</evidence>
<organism evidence="1 2">
    <name type="scientific">Bergeyella cardium</name>
    <dbReference type="NCBI Taxonomy" id="1585976"/>
    <lineage>
        <taxon>Bacteria</taxon>
        <taxon>Pseudomonadati</taxon>
        <taxon>Bacteroidota</taxon>
        <taxon>Flavobacteriia</taxon>
        <taxon>Flavobacteriales</taxon>
        <taxon>Weeksellaceae</taxon>
        <taxon>Bergeyella</taxon>
    </lineage>
</organism>
<keyword evidence="2" id="KW-1185">Reference proteome</keyword>
<accession>A0A6P1QXV6</accession>
<dbReference type="AlphaFoldDB" id="A0A6P1QXV6"/>
<dbReference type="EMBL" id="CP029149">
    <property type="protein sequence ID" value="QHN65550.1"/>
    <property type="molecule type" value="Genomic_DNA"/>
</dbReference>
<protein>
    <submittedName>
        <fullName evidence="1">DUF2490 domain-containing protein</fullName>
    </submittedName>
</protein>
<name>A0A6P1QXV6_9FLAO</name>
<dbReference type="OrthoDB" id="661329at2"/>
<dbReference type="RefSeq" id="WP_160224347.1">
    <property type="nucleotide sequence ID" value="NZ_CP029149.1"/>
</dbReference>
<dbReference type="Proteomes" id="UP000464318">
    <property type="component" value="Chromosome"/>
</dbReference>
<sequence length="261" mass="30368">MKKTIFSLLGSVAFIIAKAQISPPGLGRDTNVGSWSALGIKKQLNEEGTKKSLAYIGVGNTSEPNNDNPFSKNSILILNYEMYRDFAPNHQYTYAVSYSRKNEYSDEAPYNKEGVRQEFKIYARYSYTLKPFNRWKWKNTLRQEVRKFYDADFNNADETLQLRTRVKAQLTYALSSKNNQKLHFGAEAFFSTGYKISAEPSYWSPFQYKETRYTFFYSFDIPNTALTMDIGYMNNQVRNNPKAKYGVHYAAIDLIWNLPYR</sequence>
<evidence type="ECO:0000313" key="2">
    <source>
        <dbReference type="Proteomes" id="UP000464318"/>
    </source>
</evidence>